<dbReference type="InterPro" id="IPR001764">
    <property type="entry name" value="Glyco_hydro_3_N"/>
</dbReference>
<dbReference type="PANTHER" id="PTHR30480:SF8">
    <property type="entry name" value="PUTATIVE (AFU_ORTHOLOGUE AFUA_8G04060)-RELATED"/>
    <property type="match status" value="1"/>
</dbReference>
<organism evidence="8 9">
    <name type="scientific">Drechslerella stenobrocha 248</name>
    <dbReference type="NCBI Taxonomy" id="1043628"/>
    <lineage>
        <taxon>Eukaryota</taxon>
        <taxon>Fungi</taxon>
        <taxon>Dikarya</taxon>
        <taxon>Ascomycota</taxon>
        <taxon>Pezizomycotina</taxon>
        <taxon>Orbiliomycetes</taxon>
        <taxon>Orbiliales</taxon>
        <taxon>Orbiliaceae</taxon>
        <taxon>Drechslerella</taxon>
    </lineage>
</organism>
<dbReference type="AlphaFoldDB" id="W7IAS9"/>
<feature type="domain" description="Glycoside hydrolase family 3 N-terminal" evidence="7">
    <location>
        <begin position="25"/>
        <end position="333"/>
    </location>
</feature>
<evidence type="ECO:0000259" key="6">
    <source>
        <dbReference type="Pfam" id="PF00583"/>
    </source>
</evidence>
<keyword evidence="4" id="KW-0326">Glycosidase</keyword>
<evidence type="ECO:0000259" key="7">
    <source>
        <dbReference type="Pfam" id="PF00933"/>
    </source>
</evidence>
<feature type="domain" description="N-acetyltransferase" evidence="6">
    <location>
        <begin position="676"/>
        <end position="731"/>
    </location>
</feature>
<dbReference type="HOGENOM" id="CLU_008392_3_0_1"/>
<evidence type="ECO:0000313" key="8">
    <source>
        <dbReference type="EMBL" id="EWC46190.1"/>
    </source>
</evidence>
<evidence type="ECO:0000256" key="1">
    <source>
        <dbReference type="ARBA" id="ARBA00005336"/>
    </source>
</evidence>
<keyword evidence="9" id="KW-1185">Reference proteome</keyword>
<name>W7IAS9_9PEZI</name>
<dbReference type="Pfam" id="PF00933">
    <property type="entry name" value="Glyco_hydro_3"/>
    <property type="match status" value="1"/>
</dbReference>
<feature type="region of interest" description="Disordered" evidence="5">
    <location>
        <begin position="416"/>
        <end position="440"/>
    </location>
</feature>
<accession>W7IAS9</accession>
<dbReference type="PANTHER" id="PTHR30480">
    <property type="entry name" value="BETA-HEXOSAMINIDASE-RELATED"/>
    <property type="match status" value="1"/>
</dbReference>
<dbReference type="GO" id="GO:0005975">
    <property type="term" value="P:carbohydrate metabolic process"/>
    <property type="evidence" value="ECO:0007669"/>
    <property type="project" value="InterPro"/>
</dbReference>
<dbReference type="Pfam" id="PF00583">
    <property type="entry name" value="Acetyltransf_1"/>
    <property type="match status" value="1"/>
</dbReference>
<dbReference type="SUPFAM" id="SSF51445">
    <property type="entry name" value="(Trans)glycosidases"/>
    <property type="match status" value="1"/>
</dbReference>
<reference evidence="8 9" key="1">
    <citation type="submission" date="2013-05" db="EMBL/GenBank/DDBJ databases">
        <title>Drechslerella stenobrocha genome reveals carnivorous origination and mechanical trapping mechanism of predatory fungi.</title>
        <authorList>
            <person name="Liu X."/>
            <person name="Zhang W."/>
            <person name="Liu K."/>
        </authorList>
    </citation>
    <scope>NUCLEOTIDE SEQUENCE [LARGE SCALE GENOMIC DNA]</scope>
    <source>
        <strain evidence="8 9">248</strain>
    </source>
</reference>
<comment type="similarity">
    <text evidence="1">Belongs to the glycosyl hydrolase 3 family.</text>
</comment>
<sequence>MDDNDQLAWDIGSVFMMGFSGTTVTPQVKQLIEQHHLGTVMLSAKNFKSAEQATKLILELQTIARNSGHPHPLLIAIDQENGGLNNLCDPVHLRQFPGAMGMTATGSTQLCRDVAKATALEVSSVGVNWVLGPVLDVLNVTSRNQPLGVRTMGHDPQEVSEMGVAFMQGLQDGGVATCAKHFPSYGNIEFHGSPLDVPMLPDTIDQLKLHGLIPFRKAVLADIDAIMVGGCSMPSLGTKVMHACLSETVIDKLLREEMRFKGVVVSECLEMEALHENIGVGQATLMALGAGCDQIIVCRSFTLQLEAIQGLQIAVDSGIISCEMVAAAAARVTVMKERRTSWQKALNPPGVDYLSLLEPSHKELSVKAYEASITIVRDENRLIPLTHSLMPEDEVLLLTPLVKPLPASLLGQAESLASTAKVDPRGDQSPTPTTISTPRPDAKSLLSTFLSDKDRVLMTGESVFREVGRSLARGTGTRILHTSYTANGIRPVHENLIERASLIVIVTADANQNRYQYGFTKHISAVSKIPTDGFPKGKSVMVIAVSSPYDFWMDKNIGTYVCTYDFTETAMDAMVKVLFGKKPAKGSLPGTIFKNKKQQQPKQQWLVEHWKKSRDLSSLQELVTVVRRSEAEHLNQHVELVALNAAAYLFDDIVMNDGSAILEQQNFVVRNSSTRALYGFCSTYFNPRNGHGSIGVILVDPTRRNMSIGTSLHSSAVRYLRRKNGVNRISVGARFPALYLGVPIVPNPNFTMLNLTEGLETGGFKTWFKNFGWPDVPKTRCFRLVLDDLAGWVPPPTISRRLSDAGISFDLITQHNPANPHVLFDGVMELARIAGNGRYLDPYKIAADDLHLGQARILIAKDVQKQVMGAMVLVWATNNLGKLEKYVPLVRDRSRAVNPNGATAGIAYPILAPTPMKRLVLEGMAAIAVKHYQMQHAGLAVFDSVMLDFLDDPEDVQTLVASGGRWEIWHAFEEMECPLSDLKSP</sequence>
<dbReference type="GO" id="GO:0009254">
    <property type="term" value="P:peptidoglycan turnover"/>
    <property type="evidence" value="ECO:0007669"/>
    <property type="project" value="TreeGrafter"/>
</dbReference>
<dbReference type="GO" id="GO:0004553">
    <property type="term" value="F:hydrolase activity, hydrolyzing O-glycosyl compounds"/>
    <property type="evidence" value="ECO:0007669"/>
    <property type="project" value="InterPro"/>
</dbReference>
<dbReference type="Gene3D" id="3.40.630.30">
    <property type="match status" value="1"/>
</dbReference>
<evidence type="ECO:0000256" key="4">
    <source>
        <dbReference type="ARBA" id="ARBA00023295"/>
    </source>
</evidence>
<dbReference type="InterPro" id="IPR050226">
    <property type="entry name" value="NagZ_Beta-hexosaminidase"/>
</dbReference>
<evidence type="ECO:0000313" key="9">
    <source>
        <dbReference type="Proteomes" id="UP000024837"/>
    </source>
</evidence>
<dbReference type="InterPro" id="IPR016181">
    <property type="entry name" value="Acyl_CoA_acyltransferase"/>
</dbReference>
<dbReference type="Gene3D" id="3.20.20.300">
    <property type="entry name" value="Glycoside hydrolase, family 3, N-terminal domain"/>
    <property type="match status" value="1"/>
</dbReference>
<dbReference type="InterPro" id="IPR036962">
    <property type="entry name" value="Glyco_hydro_3_N_sf"/>
</dbReference>
<dbReference type="OrthoDB" id="4215304at2759"/>
<evidence type="ECO:0008006" key="10">
    <source>
        <dbReference type="Google" id="ProtNLM"/>
    </source>
</evidence>
<evidence type="ECO:0000256" key="3">
    <source>
        <dbReference type="ARBA" id="ARBA00023180"/>
    </source>
</evidence>
<dbReference type="InterPro" id="IPR017853">
    <property type="entry name" value="GH"/>
</dbReference>
<dbReference type="SUPFAM" id="SSF55729">
    <property type="entry name" value="Acyl-CoA N-acyltransferases (Nat)"/>
    <property type="match status" value="1"/>
</dbReference>
<evidence type="ECO:0000256" key="5">
    <source>
        <dbReference type="SAM" id="MobiDB-lite"/>
    </source>
</evidence>
<gene>
    <name evidence="8" type="ORF">DRE_04568</name>
</gene>
<proteinExistence type="inferred from homology"/>
<feature type="compositionally biased region" description="Low complexity" evidence="5">
    <location>
        <begin position="429"/>
        <end position="439"/>
    </location>
</feature>
<evidence type="ECO:0000256" key="2">
    <source>
        <dbReference type="ARBA" id="ARBA00022801"/>
    </source>
</evidence>
<protein>
    <recommendedName>
        <fullName evidence="10">Glycoside hydrolase family 3 N-terminal domain-containing protein</fullName>
    </recommendedName>
</protein>
<keyword evidence="2" id="KW-0378">Hydrolase</keyword>
<dbReference type="GO" id="GO:0016747">
    <property type="term" value="F:acyltransferase activity, transferring groups other than amino-acyl groups"/>
    <property type="evidence" value="ECO:0007669"/>
    <property type="project" value="InterPro"/>
</dbReference>
<dbReference type="Gene3D" id="3.40.50.1700">
    <property type="entry name" value="Glycoside hydrolase family 3 C-terminal domain"/>
    <property type="match status" value="1"/>
</dbReference>
<dbReference type="InterPro" id="IPR036881">
    <property type="entry name" value="Glyco_hydro_3_C_sf"/>
</dbReference>
<dbReference type="EMBL" id="KI966420">
    <property type="protein sequence ID" value="EWC46190.1"/>
    <property type="molecule type" value="Genomic_DNA"/>
</dbReference>
<dbReference type="InterPro" id="IPR000182">
    <property type="entry name" value="GNAT_dom"/>
</dbReference>
<dbReference type="Proteomes" id="UP000024837">
    <property type="component" value="Unassembled WGS sequence"/>
</dbReference>
<keyword evidence="3" id="KW-0325">Glycoprotein</keyword>